<name>A0ABY8H9N8_9MICC</name>
<dbReference type="InterPro" id="IPR050250">
    <property type="entry name" value="Macrolide_Exporter_MacB"/>
</dbReference>
<dbReference type="RefSeq" id="WP_278158754.1">
    <property type="nucleotide sequence ID" value="NZ_CP121252.1"/>
</dbReference>
<feature type="domain" description="MacB-like periplasmic core" evidence="9">
    <location>
        <begin position="21"/>
        <end position="215"/>
    </location>
</feature>
<dbReference type="Proteomes" id="UP001219037">
    <property type="component" value="Chromosome"/>
</dbReference>
<evidence type="ECO:0000256" key="3">
    <source>
        <dbReference type="ARBA" id="ARBA00022692"/>
    </source>
</evidence>
<reference evidence="10 11" key="1">
    <citation type="submission" date="2023-04" db="EMBL/GenBank/DDBJ databases">
        <title>Funneling lignin-derived compounds into biodiesel using alkali-halophilic Citricoccus sp. P2.</title>
        <authorList>
            <person name="Luo C.-B."/>
        </authorList>
    </citation>
    <scope>NUCLEOTIDE SEQUENCE [LARGE SCALE GENOMIC DNA]</scope>
    <source>
        <strain evidence="10 11">P2</strain>
    </source>
</reference>
<dbReference type="PANTHER" id="PTHR30572:SF4">
    <property type="entry name" value="ABC TRANSPORTER PERMEASE YTRF"/>
    <property type="match status" value="1"/>
</dbReference>
<evidence type="ECO:0000256" key="1">
    <source>
        <dbReference type="ARBA" id="ARBA00004651"/>
    </source>
</evidence>
<evidence type="ECO:0000259" key="8">
    <source>
        <dbReference type="Pfam" id="PF02687"/>
    </source>
</evidence>
<feature type="transmembrane region" description="Helical" evidence="7">
    <location>
        <begin position="296"/>
        <end position="321"/>
    </location>
</feature>
<dbReference type="EMBL" id="CP121252">
    <property type="protein sequence ID" value="WFP17343.1"/>
    <property type="molecule type" value="Genomic_DNA"/>
</dbReference>
<evidence type="ECO:0000256" key="7">
    <source>
        <dbReference type="SAM" id="Phobius"/>
    </source>
</evidence>
<keyword evidence="2" id="KW-1003">Cell membrane</keyword>
<dbReference type="Pfam" id="PF02687">
    <property type="entry name" value="FtsX"/>
    <property type="match status" value="1"/>
</dbReference>
<evidence type="ECO:0000256" key="4">
    <source>
        <dbReference type="ARBA" id="ARBA00022989"/>
    </source>
</evidence>
<gene>
    <name evidence="10" type="ORF">P8192_04320</name>
</gene>
<evidence type="ECO:0000313" key="10">
    <source>
        <dbReference type="EMBL" id="WFP17343.1"/>
    </source>
</evidence>
<evidence type="ECO:0000313" key="11">
    <source>
        <dbReference type="Proteomes" id="UP001219037"/>
    </source>
</evidence>
<keyword evidence="5 7" id="KW-0472">Membrane</keyword>
<feature type="transmembrane region" description="Helical" evidence="7">
    <location>
        <begin position="21"/>
        <end position="45"/>
    </location>
</feature>
<dbReference type="InterPro" id="IPR025857">
    <property type="entry name" value="MacB_PCD"/>
</dbReference>
<evidence type="ECO:0000256" key="6">
    <source>
        <dbReference type="ARBA" id="ARBA00038076"/>
    </source>
</evidence>
<comment type="subcellular location">
    <subcellularLocation>
        <location evidence="1">Cell membrane</location>
        <topology evidence="1">Multi-pass membrane protein</topology>
    </subcellularLocation>
</comment>
<feature type="transmembrane region" description="Helical" evidence="7">
    <location>
        <begin position="394"/>
        <end position="413"/>
    </location>
</feature>
<proteinExistence type="inferred from homology"/>
<keyword evidence="4 7" id="KW-1133">Transmembrane helix</keyword>
<evidence type="ECO:0000256" key="5">
    <source>
        <dbReference type="ARBA" id="ARBA00023136"/>
    </source>
</evidence>
<sequence length="430" mass="45298">MKTTDVITSALGNTMRSKLRTFLTVVAIVVGAFTLTLTSGLGAGINKYVDQIVEGVGDTNQIYVMSGQQQSNPMAGSGEPVEYEESAASSGDQWGMTSLNDDDIEAISEIDNIVEVNPLVFVSADFIEVPDGTKYALDQLGYPSDTNGMELLAGSAPDSDELQIIVPDTWLSALGVDDEANAEDVIGETVQIGLTDMAQQPQTVEAEISGVSEQMLSGVGANPTPSQALNDELYEVQNSGLDVDVPESYIQAIAVVDDIETNEDQVKADLLEAEYIGMTVEDQLGMIQGIINTVTWVLNGFALIALVAASFGIVNTLLMSVQERTREIGLMKALGMSNGKVFGLFSMEAVLIGVMGSLIGVGFGVLIGVVGNAVLVNGPLSGVAGLTLFAIEPVQLLLIVALIIAIAFLAGTLPARRASKKDPIEALRYE</sequence>
<feature type="transmembrane region" description="Helical" evidence="7">
    <location>
        <begin position="341"/>
        <end position="374"/>
    </location>
</feature>
<keyword evidence="11" id="KW-1185">Reference proteome</keyword>
<accession>A0ABY8H9N8</accession>
<evidence type="ECO:0000259" key="9">
    <source>
        <dbReference type="Pfam" id="PF12704"/>
    </source>
</evidence>
<dbReference type="InterPro" id="IPR003838">
    <property type="entry name" value="ABC3_permease_C"/>
</dbReference>
<keyword evidence="3 7" id="KW-0812">Transmembrane</keyword>
<comment type="similarity">
    <text evidence="6">Belongs to the ABC-4 integral membrane protein family.</text>
</comment>
<dbReference type="PANTHER" id="PTHR30572">
    <property type="entry name" value="MEMBRANE COMPONENT OF TRANSPORTER-RELATED"/>
    <property type="match status" value="1"/>
</dbReference>
<dbReference type="Pfam" id="PF12704">
    <property type="entry name" value="MacB_PCD"/>
    <property type="match status" value="1"/>
</dbReference>
<organism evidence="10 11">
    <name type="scientific">Citricoccus muralis</name>
    <dbReference type="NCBI Taxonomy" id="169134"/>
    <lineage>
        <taxon>Bacteria</taxon>
        <taxon>Bacillati</taxon>
        <taxon>Actinomycetota</taxon>
        <taxon>Actinomycetes</taxon>
        <taxon>Micrococcales</taxon>
        <taxon>Micrococcaceae</taxon>
        <taxon>Citricoccus</taxon>
    </lineage>
</organism>
<feature type="domain" description="ABC3 transporter permease C-terminal" evidence="8">
    <location>
        <begin position="300"/>
        <end position="423"/>
    </location>
</feature>
<protein>
    <submittedName>
        <fullName evidence="10">FtsX-like permease family protein</fullName>
    </submittedName>
</protein>
<evidence type="ECO:0000256" key="2">
    <source>
        <dbReference type="ARBA" id="ARBA00022475"/>
    </source>
</evidence>